<dbReference type="AlphaFoldDB" id="A0A1F4T8G4"/>
<dbReference type="Proteomes" id="UP000178602">
    <property type="component" value="Unassembled WGS sequence"/>
</dbReference>
<sequence>MAIYERRIACITGGTGFRFVARSLASLYPNPTTVHVIGTADSGRSTRRIREFFGIPAIGDLRSRCIDLADRRTLGYREITDLLAYRLPNIEDKTALEKEFASIINCRHPLTCAASARNHKFTRIILANLKRFDETRKSIELTKGPFDLKQGSIGNFFLTGAYLDFGDIGAAIFLYEKLAGVRGRVLPASEAVMHLAVETVDRQTIVGQHIITKTDLGSRMQRLFFLEREEPGAAEIRPSLSAEAADAIRGSDMIVFSMGSFYTSLLSTLHLMGMSEAVRESHALKVFIPNTIEDPEIRGMTTADMVQQLVKTLKGTEAGAKENDYLQVIIAGDRSKRLRLGAGRRLIPDDTTRLKGLRIERTPLITEGEQKGYYQPEPLADLLARLSY</sequence>
<evidence type="ECO:0008006" key="3">
    <source>
        <dbReference type="Google" id="ProtNLM"/>
    </source>
</evidence>
<dbReference type="PANTHER" id="PTHR31240:SF0">
    <property type="entry name" value="MATERNAL EFFECT EMBRYO ARREST 18"/>
    <property type="match status" value="1"/>
</dbReference>
<dbReference type="CDD" id="cd07187">
    <property type="entry name" value="YvcK_like"/>
    <property type="match status" value="1"/>
</dbReference>
<dbReference type="InterPro" id="IPR002882">
    <property type="entry name" value="CofD"/>
</dbReference>
<accession>A0A1F4T8G4</accession>
<evidence type="ECO:0000313" key="2">
    <source>
        <dbReference type="Proteomes" id="UP000178602"/>
    </source>
</evidence>
<comment type="caution">
    <text evidence="1">The sequence shown here is derived from an EMBL/GenBank/DDBJ whole genome shotgun (WGS) entry which is preliminary data.</text>
</comment>
<dbReference type="SUPFAM" id="SSF142338">
    <property type="entry name" value="CofD-like"/>
    <property type="match status" value="1"/>
</dbReference>
<evidence type="ECO:0000313" key="1">
    <source>
        <dbReference type="EMBL" id="OGC28809.1"/>
    </source>
</evidence>
<reference evidence="1 2" key="1">
    <citation type="journal article" date="2016" name="Nat. Commun.">
        <title>Thousands of microbial genomes shed light on interconnected biogeochemical processes in an aquifer system.</title>
        <authorList>
            <person name="Anantharaman K."/>
            <person name="Brown C.T."/>
            <person name="Hug L.A."/>
            <person name="Sharon I."/>
            <person name="Castelle C.J."/>
            <person name="Probst A.J."/>
            <person name="Thomas B.C."/>
            <person name="Singh A."/>
            <person name="Wilkins M.J."/>
            <person name="Karaoz U."/>
            <person name="Brodie E.L."/>
            <person name="Williams K.H."/>
            <person name="Hubbard S.S."/>
            <person name="Banfield J.F."/>
        </authorList>
    </citation>
    <scope>NUCLEOTIDE SEQUENCE [LARGE SCALE GENOMIC DNA]</scope>
</reference>
<protein>
    <recommendedName>
        <fullName evidence="3">Gluconeogenesis factor</fullName>
    </recommendedName>
</protein>
<organism evidence="1 2">
    <name type="scientific">candidate division WOR-1 bacterium RIFOXYC12_FULL_54_18</name>
    <dbReference type="NCBI Taxonomy" id="1802584"/>
    <lineage>
        <taxon>Bacteria</taxon>
        <taxon>Bacillati</taxon>
        <taxon>Saganbacteria</taxon>
    </lineage>
</organism>
<dbReference type="Gene3D" id="3.40.50.10680">
    <property type="entry name" value="CofD-like domains"/>
    <property type="match status" value="1"/>
</dbReference>
<dbReference type="PANTHER" id="PTHR31240">
    <property type="entry name" value="MATERNAL EFFECT EMBRYO ARREST 18"/>
    <property type="match status" value="1"/>
</dbReference>
<dbReference type="EMBL" id="MEUG01000001">
    <property type="protein sequence ID" value="OGC28809.1"/>
    <property type="molecule type" value="Genomic_DNA"/>
</dbReference>
<name>A0A1F4T8G4_UNCSA</name>
<gene>
    <name evidence="1" type="ORF">A3K49_07690</name>
</gene>
<proteinExistence type="predicted"/>
<dbReference type="Pfam" id="PF01933">
    <property type="entry name" value="CofD"/>
    <property type="match status" value="1"/>
</dbReference>
<dbReference type="InterPro" id="IPR038136">
    <property type="entry name" value="CofD-like_dom_sf"/>
</dbReference>
<dbReference type="GO" id="GO:0043743">
    <property type="term" value="F:LPPG:FO 2-phospho-L-lactate transferase activity"/>
    <property type="evidence" value="ECO:0007669"/>
    <property type="project" value="InterPro"/>
</dbReference>